<feature type="transmembrane region" description="Helical" evidence="1">
    <location>
        <begin position="39"/>
        <end position="58"/>
    </location>
</feature>
<keyword evidence="1" id="KW-1133">Transmembrane helix</keyword>
<feature type="transmembrane region" description="Helical" evidence="1">
    <location>
        <begin position="122"/>
        <end position="145"/>
    </location>
</feature>
<feature type="transmembrane region" description="Helical" evidence="1">
    <location>
        <begin position="403"/>
        <end position="422"/>
    </location>
</feature>
<feature type="transmembrane region" description="Helical" evidence="1">
    <location>
        <begin position="281"/>
        <end position="298"/>
    </location>
</feature>
<organism evidence="3 4">
    <name type="scientific">Helcobacillus massiliensis</name>
    <dbReference type="NCBI Taxonomy" id="521392"/>
    <lineage>
        <taxon>Bacteria</taxon>
        <taxon>Bacillati</taxon>
        <taxon>Actinomycetota</taxon>
        <taxon>Actinomycetes</taxon>
        <taxon>Micrococcales</taxon>
        <taxon>Dermabacteraceae</taxon>
        <taxon>Helcobacillus</taxon>
    </lineage>
</organism>
<evidence type="ECO:0000259" key="2">
    <source>
        <dbReference type="Pfam" id="PF01757"/>
    </source>
</evidence>
<protein>
    <submittedName>
        <fullName evidence="3">Peptidoglycan/LPS O-acetylase OafA/YrhL</fullName>
    </submittedName>
</protein>
<dbReference type="RefSeq" id="WP_183376819.1">
    <property type="nucleotide sequence ID" value="NZ_JACHWP010000007.1"/>
</dbReference>
<evidence type="ECO:0000313" key="3">
    <source>
        <dbReference type="EMBL" id="MBB3023549.1"/>
    </source>
</evidence>
<dbReference type="AlphaFoldDB" id="A0A839QXJ9"/>
<gene>
    <name evidence="3" type="ORF">FHX50_001846</name>
</gene>
<dbReference type="EMBL" id="JACHWP010000007">
    <property type="protein sequence ID" value="MBB3023549.1"/>
    <property type="molecule type" value="Genomic_DNA"/>
</dbReference>
<feature type="transmembrane region" description="Helical" evidence="1">
    <location>
        <begin position="186"/>
        <end position="207"/>
    </location>
</feature>
<keyword evidence="1" id="KW-0472">Membrane</keyword>
<evidence type="ECO:0000313" key="4">
    <source>
        <dbReference type="Proteomes" id="UP000568050"/>
    </source>
</evidence>
<feature type="transmembrane region" description="Helical" evidence="1">
    <location>
        <begin position="363"/>
        <end position="382"/>
    </location>
</feature>
<evidence type="ECO:0000256" key="1">
    <source>
        <dbReference type="SAM" id="Phobius"/>
    </source>
</evidence>
<comment type="caution">
    <text evidence="3">The sequence shown here is derived from an EMBL/GenBank/DDBJ whole genome shotgun (WGS) entry which is preliminary data.</text>
</comment>
<accession>A0A839QXJ9</accession>
<keyword evidence="1" id="KW-0812">Transmembrane</keyword>
<feature type="transmembrane region" description="Helical" evidence="1">
    <location>
        <begin position="434"/>
        <end position="453"/>
    </location>
</feature>
<dbReference type="InterPro" id="IPR002656">
    <property type="entry name" value="Acyl_transf_3_dom"/>
</dbReference>
<feature type="domain" description="Acyltransferase 3" evidence="2">
    <location>
        <begin position="37"/>
        <end position="381"/>
    </location>
</feature>
<proteinExistence type="predicted"/>
<keyword evidence="4" id="KW-1185">Reference proteome</keyword>
<reference evidence="3 4" key="1">
    <citation type="submission" date="2020-08" db="EMBL/GenBank/DDBJ databases">
        <title>Sequencing the genomes of 1000 actinobacteria strains.</title>
        <authorList>
            <person name="Klenk H.-P."/>
        </authorList>
    </citation>
    <scope>NUCLEOTIDE SEQUENCE [LARGE SCALE GENOMIC DNA]</scope>
    <source>
        <strain evidence="3 4">DSM 23040</strain>
    </source>
</reference>
<dbReference type="GO" id="GO:0016747">
    <property type="term" value="F:acyltransferase activity, transferring groups other than amino-acyl groups"/>
    <property type="evidence" value="ECO:0007669"/>
    <property type="project" value="InterPro"/>
</dbReference>
<feature type="transmembrane region" description="Helical" evidence="1">
    <location>
        <begin position="310"/>
        <end position="343"/>
    </location>
</feature>
<sequence>MTPPTPSPASASEPAPARLTRAEKIDAATPANRNRVVDLLRALAITVVVLGHWTIIAVDADGGLQPHGVLDGARWTHPLTWVFQVMPIFFLVGGYSNALSWRSARRKGTTYASWLRARLRRLGIPLVPVLITWLVICAVALAAGADAETVRLASQMALIPTWFLASYLLVIMVAPPLLVVWERIGWWSVLIGIALAGAVDFASIALHVPVVGFANYLLVWAAFHQIGFAWLDGHLTGAGRRVLLAAIGAAGLAVLVGLGPYPVSMITAGGDAISNSNPTRVTMAFLGLLQAGLVLLLEKPLAQLMTRPRLWMAAVVVNMRIMSWFLWHLTAMVGTAHLLLALAGRFPALRVLLPEPLSGPWWASRPLWCLTLIGVTLLFVAVMGRFETVPADERPSPPVWQPILAAVLTVAGLAVLASVGMVTTTGHGLGALAWWWAALPIIGIAGCGIIDWGRGRR</sequence>
<dbReference type="Proteomes" id="UP000568050">
    <property type="component" value="Unassembled WGS sequence"/>
</dbReference>
<feature type="transmembrane region" description="Helical" evidence="1">
    <location>
        <begin position="213"/>
        <end position="231"/>
    </location>
</feature>
<feature type="transmembrane region" description="Helical" evidence="1">
    <location>
        <begin position="243"/>
        <end position="261"/>
    </location>
</feature>
<feature type="transmembrane region" description="Helical" evidence="1">
    <location>
        <begin position="78"/>
        <end position="101"/>
    </location>
</feature>
<name>A0A839QXJ9_9MICO</name>
<feature type="transmembrane region" description="Helical" evidence="1">
    <location>
        <begin position="157"/>
        <end position="179"/>
    </location>
</feature>
<dbReference type="Pfam" id="PF01757">
    <property type="entry name" value="Acyl_transf_3"/>
    <property type="match status" value="1"/>
</dbReference>